<dbReference type="PROSITE" id="PS50082">
    <property type="entry name" value="WD_REPEATS_2"/>
    <property type="match status" value="2"/>
</dbReference>
<evidence type="ECO:0000256" key="1">
    <source>
        <dbReference type="ARBA" id="ARBA00022490"/>
    </source>
</evidence>
<feature type="domain" description="PUL" evidence="6">
    <location>
        <begin position="478"/>
        <end position="747"/>
    </location>
</feature>
<dbReference type="GO" id="GO:0005634">
    <property type="term" value="C:nucleus"/>
    <property type="evidence" value="ECO:0007669"/>
    <property type="project" value="TreeGrafter"/>
</dbReference>
<proteinExistence type="predicted"/>
<dbReference type="OrthoDB" id="538223at2759"/>
<dbReference type="PROSITE" id="PS51396">
    <property type="entry name" value="PUL"/>
    <property type="match status" value="1"/>
</dbReference>
<dbReference type="GO" id="GO:0010992">
    <property type="term" value="P:ubiquitin recycling"/>
    <property type="evidence" value="ECO:0007669"/>
    <property type="project" value="TreeGrafter"/>
</dbReference>
<evidence type="ECO:0000313" key="8">
    <source>
        <dbReference type="Proteomes" id="UP000692954"/>
    </source>
</evidence>
<dbReference type="Proteomes" id="UP000692954">
    <property type="component" value="Unassembled WGS sequence"/>
</dbReference>
<dbReference type="InterPro" id="IPR001680">
    <property type="entry name" value="WD40_rpt"/>
</dbReference>
<accession>A0A8S1RL83</accession>
<dbReference type="InterPro" id="IPR019775">
    <property type="entry name" value="WD40_repeat_CS"/>
</dbReference>
<dbReference type="InterPro" id="IPR015155">
    <property type="entry name" value="PFU"/>
</dbReference>
<sequence>MEGQQYKLSQTISAHNGIVRSISTQGNELLTCSSDKRAKIFEMKDNQYKEVTLLSFFEKYIYATCARVNGGYAIGHDKQIYLIDNEGNPLGILEGHDQQVCSLKSISENILISGSWDATAIVWDISQMKQIYRLSGHKYGVAVYGDENLNFITGSQDGILHSWCKESKVKSVEAHKDIIREILPSPIGGYITCSNDETIKLWSKDLELIQTFLGHKSFVFTMKVNIDYVISGGDDRLVIIWNLDGNAIQTIQLPDTVWTIAINNQNDIIIGTSDGKVRVFTTDQTRFATQAEIDGLEQEASLSNAKQEGGMSEEEINKLPGIDKLNSMVGKKEGEIRLFRNGNKPEAYMWSAINKNWQLIGDVIGGKGSTNQKKYFPGDKYFDAGEYDHVFDVEDDYGITKLLPYNEGESFYNTAEKFCLREGYSKHYLQQIVNFLKKNTSFGQSSRQQKSELETMKEQFNQQQLQQQQQAKKQIDFQYIPYTQCTYYESQNLQGLSKKLFELNAQLTEEFKLTEKETLIFNKGIESLGQQSVQKTVNIENSVSLIFIQKLLKWDAQNLLPVYDFFRLFCLHHSSEQLFAGLEKGMNLFLNILTIVRTQPINAVLVRLALQTLCNCLKHNTNSCAILYHLSIIKDIVMSLLDADEKTVQVLSNLMLNLSIGIYQRNGLNDKASELLSESIITFLEHQQRDLQTIAKLVTALGNLMRSPAQQIREQCKKISYSYVQSLVIDTNNQDTLQCLEEVKLSMQI</sequence>
<dbReference type="Pfam" id="PF00400">
    <property type="entry name" value="WD40"/>
    <property type="match status" value="4"/>
</dbReference>
<evidence type="ECO:0000313" key="7">
    <source>
        <dbReference type="EMBL" id="CAD8127525.1"/>
    </source>
</evidence>
<dbReference type="Pfam" id="PF08324">
    <property type="entry name" value="PUL"/>
    <property type="match status" value="1"/>
</dbReference>
<evidence type="ECO:0000256" key="4">
    <source>
        <dbReference type="PROSITE-ProRule" id="PRU00221"/>
    </source>
</evidence>
<feature type="repeat" description="WD" evidence="4">
    <location>
        <begin position="212"/>
        <end position="244"/>
    </location>
</feature>
<dbReference type="EMBL" id="CAJJDN010000177">
    <property type="protein sequence ID" value="CAD8127525.1"/>
    <property type="molecule type" value="Genomic_DNA"/>
</dbReference>
<evidence type="ECO:0000256" key="2">
    <source>
        <dbReference type="ARBA" id="ARBA00022574"/>
    </source>
</evidence>
<feature type="repeat" description="WD" evidence="4">
    <location>
        <begin position="93"/>
        <end position="133"/>
    </location>
</feature>
<gene>
    <name evidence="7" type="ORF">PSON_ATCC_30995.1.T1770067</name>
</gene>
<dbReference type="PROSITE" id="PS51394">
    <property type="entry name" value="PFU"/>
    <property type="match status" value="1"/>
</dbReference>
<feature type="domain" description="PFU" evidence="5">
    <location>
        <begin position="349"/>
        <end position="450"/>
    </location>
</feature>
<keyword evidence="3" id="KW-0677">Repeat</keyword>
<dbReference type="GO" id="GO:0043130">
    <property type="term" value="F:ubiquitin binding"/>
    <property type="evidence" value="ECO:0007669"/>
    <property type="project" value="TreeGrafter"/>
</dbReference>
<dbReference type="GO" id="GO:0005737">
    <property type="term" value="C:cytoplasm"/>
    <property type="evidence" value="ECO:0007669"/>
    <property type="project" value="TreeGrafter"/>
</dbReference>
<organism evidence="7 8">
    <name type="scientific">Paramecium sonneborni</name>
    <dbReference type="NCBI Taxonomy" id="65129"/>
    <lineage>
        <taxon>Eukaryota</taxon>
        <taxon>Sar</taxon>
        <taxon>Alveolata</taxon>
        <taxon>Ciliophora</taxon>
        <taxon>Intramacronucleata</taxon>
        <taxon>Oligohymenophorea</taxon>
        <taxon>Peniculida</taxon>
        <taxon>Parameciidae</taxon>
        <taxon>Paramecium</taxon>
    </lineage>
</organism>
<evidence type="ECO:0000259" key="5">
    <source>
        <dbReference type="PROSITE" id="PS51394"/>
    </source>
</evidence>
<evidence type="ECO:0008006" key="9">
    <source>
        <dbReference type="Google" id="ProtNLM"/>
    </source>
</evidence>
<dbReference type="InterPro" id="IPR013535">
    <property type="entry name" value="PUL_dom"/>
</dbReference>
<reference evidence="7" key="1">
    <citation type="submission" date="2021-01" db="EMBL/GenBank/DDBJ databases">
        <authorList>
            <consortium name="Genoscope - CEA"/>
            <person name="William W."/>
        </authorList>
    </citation>
    <scope>NUCLEOTIDE SEQUENCE</scope>
</reference>
<evidence type="ECO:0000256" key="3">
    <source>
        <dbReference type="ARBA" id="ARBA00022737"/>
    </source>
</evidence>
<dbReference type="PROSITE" id="PS00678">
    <property type="entry name" value="WD_REPEATS_1"/>
    <property type="match status" value="2"/>
</dbReference>
<dbReference type="SMART" id="SM00320">
    <property type="entry name" value="WD40"/>
    <property type="match status" value="6"/>
</dbReference>
<dbReference type="GO" id="GO:0043161">
    <property type="term" value="P:proteasome-mediated ubiquitin-dependent protein catabolic process"/>
    <property type="evidence" value="ECO:0007669"/>
    <property type="project" value="TreeGrafter"/>
</dbReference>
<dbReference type="Pfam" id="PF09070">
    <property type="entry name" value="PFU"/>
    <property type="match status" value="1"/>
</dbReference>
<name>A0A8S1RL83_9CILI</name>
<evidence type="ECO:0000259" key="6">
    <source>
        <dbReference type="PROSITE" id="PS51396"/>
    </source>
</evidence>
<dbReference type="PANTHER" id="PTHR19849">
    <property type="entry name" value="PHOSPHOLIPASE A-2-ACTIVATING PROTEIN"/>
    <property type="match status" value="1"/>
</dbReference>
<protein>
    <recommendedName>
        <fullName evidence="9">Phospholipase A-2-activating protein</fullName>
    </recommendedName>
</protein>
<comment type="caution">
    <text evidence="7">The sequence shown here is derived from an EMBL/GenBank/DDBJ whole genome shotgun (WGS) entry which is preliminary data.</text>
</comment>
<keyword evidence="1" id="KW-0963">Cytoplasm</keyword>
<keyword evidence="2 4" id="KW-0853">WD repeat</keyword>
<keyword evidence="8" id="KW-1185">Reference proteome</keyword>
<dbReference type="AlphaFoldDB" id="A0A8S1RL83"/>
<dbReference type="PANTHER" id="PTHR19849:SF0">
    <property type="entry name" value="PHOSPHOLIPASE A-2-ACTIVATING PROTEIN"/>
    <property type="match status" value="1"/>
</dbReference>
<dbReference type="CDD" id="cd00200">
    <property type="entry name" value="WD40"/>
    <property type="match status" value="1"/>
</dbReference>